<dbReference type="InterPro" id="IPR036249">
    <property type="entry name" value="Thioredoxin-like_sf"/>
</dbReference>
<protein>
    <recommendedName>
        <fullName evidence="3">thioredoxin-dependent peroxiredoxin</fullName>
        <ecNumber evidence="3">1.11.1.24</ecNumber>
    </recommendedName>
    <alternativeName>
        <fullName evidence="9">Thioredoxin peroxidase</fullName>
    </alternativeName>
    <alternativeName>
        <fullName evidence="11">Thioredoxin-dependent peroxiredoxin Bcp</fullName>
    </alternativeName>
</protein>
<keyword evidence="4" id="KW-0575">Peroxidase</keyword>
<evidence type="ECO:0000256" key="5">
    <source>
        <dbReference type="ARBA" id="ARBA00022862"/>
    </source>
</evidence>
<reference evidence="14" key="1">
    <citation type="journal article" date="2014" name="Int. J. Syst. Evol. Microbiol.">
        <title>Complete genome sequence of Corynebacterium casei LMG S-19264T (=DSM 44701T), isolated from a smear-ripened cheese.</title>
        <authorList>
            <consortium name="US DOE Joint Genome Institute (JGI-PGF)"/>
            <person name="Walter F."/>
            <person name="Albersmeier A."/>
            <person name="Kalinowski J."/>
            <person name="Ruckert C."/>
        </authorList>
    </citation>
    <scope>NUCLEOTIDE SEQUENCE</scope>
    <source>
        <strain evidence="14">KCTC 32437</strain>
    </source>
</reference>
<dbReference type="PROSITE" id="PS51352">
    <property type="entry name" value="THIOREDOXIN_2"/>
    <property type="match status" value="1"/>
</dbReference>
<dbReference type="InterPro" id="IPR000866">
    <property type="entry name" value="AhpC/TSA"/>
</dbReference>
<dbReference type="InterPro" id="IPR013766">
    <property type="entry name" value="Thioredoxin_domain"/>
</dbReference>
<dbReference type="Proteomes" id="UP000646579">
    <property type="component" value="Unassembled WGS sequence"/>
</dbReference>
<reference evidence="14" key="2">
    <citation type="submission" date="2020-09" db="EMBL/GenBank/DDBJ databases">
        <authorList>
            <person name="Sun Q."/>
            <person name="Kim S."/>
        </authorList>
    </citation>
    <scope>NUCLEOTIDE SEQUENCE</scope>
    <source>
        <strain evidence="14">KCTC 32437</strain>
    </source>
</reference>
<evidence type="ECO:0000256" key="3">
    <source>
        <dbReference type="ARBA" id="ARBA00013017"/>
    </source>
</evidence>
<evidence type="ECO:0000256" key="2">
    <source>
        <dbReference type="ARBA" id="ARBA00011245"/>
    </source>
</evidence>
<comment type="catalytic activity">
    <reaction evidence="12">
        <text>a hydroperoxide + [thioredoxin]-dithiol = an alcohol + [thioredoxin]-disulfide + H2O</text>
        <dbReference type="Rhea" id="RHEA:62620"/>
        <dbReference type="Rhea" id="RHEA-COMP:10698"/>
        <dbReference type="Rhea" id="RHEA-COMP:10700"/>
        <dbReference type="ChEBI" id="CHEBI:15377"/>
        <dbReference type="ChEBI" id="CHEBI:29950"/>
        <dbReference type="ChEBI" id="CHEBI:30879"/>
        <dbReference type="ChEBI" id="CHEBI:35924"/>
        <dbReference type="ChEBI" id="CHEBI:50058"/>
        <dbReference type="EC" id="1.11.1.24"/>
    </reaction>
</comment>
<dbReference type="InterPro" id="IPR050924">
    <property type="entry name" value="Peroxiredoxin_BCP/PrxQ"/>
</dbReference>
<keyword evidence="8" id="KW-0676">Redox-active center</keyword>
<evidence type="ECO:0000313" key="14">
    <source>
        <dbReference type="EMBL" id="GHA10787.1"/>
    </source>
</evidence>
<dbReference type="PANTHER" id="PTHR42801:SF4">
    <property type="entry name" value="AHPC_TSA FAMILY PROTEIN"/>
    <property type="match status" value="1"/>
</dbReference>
<evidence type="ECO:0000313" key="15">
    <source>
        <dbReference type="Proteomes" id="UP000646579"/>
    </source>
</evidence>
<organism evidence="14 15">
    <name type="scientific">Devosia pacifica</name>
    <dbReference type="NCBI Taxonomy" id="1335967"/>
    <lineage>
        <taxon>Bacteria</taxon>
        <taxon>Pseudomonadati</taxon>
        <taxon>Pseudomonadota</taxon>
        <taxon>Alphaproteobacteria</taxon>
        <taxon>Hyphomicrobiales</taxon>
        <taxon>Devosiaceae</taxon>
        <taxon>Devosia</taxon>
    </lineage>
</organism>
<keyword evidence="7" id="KW-1015">Disulfide bond</keyword>
<comment type="caution">
    <text evidence="14">The sequence shown here is derived from an EMBL/GenBank/DDBJ whole genome shotgun (WGS) entry which is preliminary data.</text>
</comment>
<evidence type="ECO:0000256" key="12">
    <source>
        <dbReference type="ARBA" id="ARBA00049091"/>
    </source>
</evidence>
<evidence type="ECO:0000256" key="4">
    <source>
        <dbReference type="ARBA" id="ARBA00022559"/>
    </source>
</evidence>
<sequence length="126" mass="14398">MLFFYPKDDTEGCTKENLEFSELQQQFRALGANLMGISPDTVEDHRKFSEKHALKVDLLADPDRSAIDAYGLWRTKKLYGREFPGLVRTTFLIDADGRIVDIIPARRIKGHAQRALDALRQHLRAA</sequence>
<comment type="function">
    <text evidence="1">Thiol-specific peroxidase that catalyzes the reduction of hydrogen peroxide and organic hydroperoxides to water and alcohols, respectively. Plays a role in cell protection against oxidative stress by detoxifying peroxides and as sensor of hydrogen peroxide-mediated signaling events.</text>
</comment>
<dbReference type="EMBL" id="BMZE01000001">
    <property type="protein sequence ID" value="GHA10787.1"/>
    <property type="molecule type" value="Genomic_DNA"/>
</dbReference>
<gene>
    <name evidence="14" type="primary">bcp</name>
    <name evidence="14" type="ORF">GCM10007989_01290</name>
</gene>
<dbReference type="Gene3D" id="3.40.30.10">
    <property type="entry name" value="Glutaredoxin"/>
    <property type="match status" value="1"/>
</dbReference>
<dbReference type="GO" id="GO:0034599">
    <property type="term" value="P:cellular response to oxidative stress"/>
    <property type="evidence" value="ECO:0007669"/>
    <property type="project" value="TreeGrafter"/>
</dbReference>
<dbReference type="SUPFAM" id="SSF52833">
    <property type="entry name" value="Thioredoxin-like"/>
    <property type="match status" value="1"/>
</dbReference>
<dbReference type="Pfam" id="PF00578">
    <property type="entry name" value="AhpC-TSA"/>
    <property type="match status" value="1"/>
</dbReference>
<name>A0A918RUD7_9HYPH</name>
<evidence type="ECO:0000256" key="10">
    <source>
        <dbReference type="ARBA" id="ARBA00038489"/>
    </source>
</evidence>
<comment type="subunit">
    <text evidence="2">Monomer.</text>
</comment>
<evidence type="ECO:0000259" key="13">
    <source>
        <dbReference type="PROSITE" id="PS51352"/>
    </source>
</evidence>
<keyword evidence="5" id="KW-0049">Antioxidant</keyword>
<dbReference type="EC" id="1.11.1.24" evidence="3"/>
<evidence type="ECO:0000256" key="6">
    <source>
        <dbReference type="ARBA" id="ARBA00023002"/>
    </source>
</evidence>
<evidence type="ECO:0000256" key="7">
    <source>
        <dbReference type="ARBA" id="ARBA00023157"/>
    </source>
</evidence>
<dbReference type="AlphaFoldDB" id="A0A918RUD7"/>
<evidence type="ECO:0000256" key="8">
    <source>
        <dbReference type="ARBA" id="ARBA00023284"/>
    </source>
</evidence>
<dbReference type="FunFam" id="3.40.30.10:FF:000007">
    <property type="entry name" value="Thioredoxin-dependent thiol peroxidase"/>
    <property type="match status" value="1"/>
</dbReference>
<dbReference type="GO" id="GO:0045454">
    <property type="term" value="P:cell redox homeostasis"/>
    <property type="evidence" value="ECO:0007669"/>
    <property type="project" value="TreeGrafter"/>
</dbReference>
<evidence type="ECO:0000256" key="11">
    <source>
        <dbReference type="ARBA" id="ARBA00042639"/>
    </source>
</evidence>
<comment type="similarity">
    <text evidence="10">Belongs to the peroxiredoxin family. BCP/PrxQ subfamily.</text>
</comment>
<evidence type="ECO:0000256" key="9">
    <source>
        <dbReference type="ARBA" id="ARBA00032824"/>
    </source>
</evidence>
<feature type="domain" description="Thioredoxin" evidence="13">
    <location>
        <begin position="1"/>
        <end position="121"/>
    </location>
</feature>
<dbReference type="PANTHER" id="PTHR42801">
    <property type="entry name" value="THIOREDOXIN-DEPENDENT PEROXIDE REDUCTASE"/>
    <property type="match status" value="1"/>
</dbReference>
<proteinExistence type="inferred from homology"/>
<dbReference type="GO" id="GO:0008379">
    <property type="term" value="F:thioredoxin peroxidase activity"/>
    <property type="evidence" value="ECO:0007669"/>
    <property type="project" value="TreeGrafter"/>
</dbReference>
<keyword evidence="15" id="KW-1185">Reference proteome</keyword>
<dbReference type="GO" id="GO:0005737">
    <property type="term" value="C:cytoplasm"/>
    <property type="evidence" value="ECO:0007669"/>
    <property type="project" value="TreeGrafter"/>
</dbReference>
<evidence type="ECO:0000256" key="1">
    <source>
        <dbReference type="ARBA" id="ARBA00003330"/>
    </source>
</evidence>
<dbReference type="CDD" id="cd03017">
    <property type="entry name" value="PRX_BCP"/>
    <property type="match status" value="1"/>
</dbReference>
<keyword evidence="6" id="KW-0560">Oxidoreductase</keyword>
<accession>A0A918RUD7</accession>